<dbReference type="HOGENOM" id="CLU_2209933_0_0_1"/>
<reference evidence="1 2" key="1">
    <citation type="journal article" date="2004" name="Nature">
        <title>Genome evolution in yeasts.</title>
        <authorList>
            <consortium name="Genolevures"/>
            <person name="Dujon B."/>
            <person name="Sherman D."/>
            <person name="Fischer G."/>
            <person name="Durrens P."/>
            <person name="Casaregola S."/>
            <person name="Lafontaine I."/>
            <person name="de Montigny J."/>
            <person name="Marck C."/>
            <person name="Neuveglise C."/>
            <person name="Talla E."/>
            <person name="Goffard N."/>
            <person name="Frangeul L."/>
            <person name="Aigle M."/>
            <person name="Anthouard V."/>
            <person name="Babour A."/>
            <person name="Barbe V."/>
            <person name="Barnay S."/>
            <person name="Blanchin S."/>
            <person name="Beckerich J.M."/>
            <person name="Beyne E."/>
            <person name="Bleykasten C."/>
            <person name="Boisrame A."/>
            <person name="Boyer J."/>
            <person name="Cattolico L."/>
            <person name="Confanioleri F."/>
            <person name="de Daruvar A."/>
            <person name="Despons L."/>
            <person name="Fabre E."/>
            <person name="Fairhead C."/>
            <person name="Ferry-Dumazet H."/>
            <person name="Groppi A."/>
            <person name="Hantraye F."/>
            <person name="Hennequin C."/>
            <person name="Jauniaux N."/>
            <person name="Joyet P."/>
            <person name="Kachouri R."/>
            <person name="Kerrest A."/>
            <person name="Koszul R."/>
            <person name="Lemaire M."/>
            <person name="Lesur I."/>
            <person name="Ma L."/>
            <person name="Muller H."/>
            <person name="Nicaud J.M."/>
            <person name="Nikolski M."/>
            <person name="Oztas S."/>
            <person name="Ozier-Kalogeropoulos O."/>
            <person name="Pellenz S."/>
            <person name="Potier S."/>
            <person name="Richard G.F."/>
            <person name="Straub M.L."/>
            <person name="Suleau A."/>
            <person name="Swennene D."/>
            <person name="Tekaia F."/>
            <person name="Wesolowski-Louvel M."/>
            <person name="Westhof E."/>
            <person name="Wirth B."/>
            <person name="Zeniou-Meyer M."/>
            <person name="Zivanovic I."/>
            <person name="Bolotin-Fukuhara M."/>
            <person name="Thierry A."/>
            <person name="Bouchier C."/>
            <person name="Caudron B."/>
            <person name="Scarpelli C."/>
            <person name="Gaillardin C."/>
            <person name="Weissenbach J."/>
            <person name="Wincker P."/>
            <person name="Souciet J.L."/>
        </authorList>
    </citation>
    <scope>NUCLEOTIDE SEQUENCE [LARGE SCALE GENOMIC DNA]</scope>
    <source>
        <strain evidence="2">ATCC 36239 / CBS 767 / BCRC 21394 / JCM 1990 / NBRC 0083 / IGC 2968</strain>
    </source>
</reference>
<proteinExistence type="predicted"/>
<dbReference type="KEGG" id="dha:DEHA2A03410g"/>
<evidence type="ECO:0000313" key="2">
    <source>
        <dbReference type="Proteomes" id="UP000000599"/>
    </source>
</evidence>
<keyword evidence="2" id="KW-1185">Reference proteome</keyword>
<name>B5RSQ1_DEBHA</name>
<dbReference type="AlphaFoldDB" id="B5RSQ1"/>
<dbReference type="GeneID" id="8998134"/>
<organism evidence="1 2">
    <name type="scientific">Debaryomyces hansenii (strain ATCC 36239 / CBS 767 / BCRC 21394 / JCM 1990 / NBRC 0083 / IGC 2968)</name>
    <name type="common">Yeast</name>
    <name type="synonym">Torulaspora hansenii</name>
    <dbReference type="NCBI Taxonomy" id="284592"/>
    <lineage>
        <taxon>Eukaryota</taxon>
        <taxon>Fungi</taxon>
        <taxon>Dikarya</taxon>
        <taxon>Ascomycota</taxon>
        <taxon>Saccharomycotina</taxon>
        <taxon>Pichiomycetes</taxon>
        <taxon>Debaryomycetaceae</taxon>
        <taxon>Debaryomyces</taxon>
    </lineage>
</organism>
<protein>
    <submittedName>
        <fullName evidence="1">DEHA2A03410p</fullName>
    </submittedName>
</protein>
<dbReference type="EMBL" id="CR382133">
    <property type="protein sequence ID" value="CAR65357.1"/>
    <property type="molecule type" value="Genomic_DNA"/>
</dbReference>
<sequence>MSYFVKQCKMSVLCLLTRETVSKVPLHIFYSCPYKYTDFLDYGLDPLSVSKRRLYVFAYKRKLTIFNSSNANMDMSKEHSGKFRTIFGCILQVTYWYKRNQLLQNVL</sequence>
<evidence type="ECO:0000313" key="1">
    <source>
        <dbReference type="EMBL" id="CAR65357.1"/>
    </source>
</evidence>
<dbReference type="Proteomes" id="UP000000599">
    <property type="component" value="Chromosome A"/>
</dbReference>
<dbReference type="RefSeq" id="XP_002769964.1">
    <property type="nucleotide sequence ID" value="XM_002769918.1"/>
</dbReference>
<dbReference type="InParanoid" id="B5RSQ1"/>
<gene>
    <name evidence="1" type="ordered locus">DEHA2A03410g</name>
</gene>
<accession>B5RSQ1</accession>